<comment type="caution">
    <text evidence="1">The sequence shown here is derived from an EMBL/GenBank/DDBJ whole genome shotgun (WGS) entry which is preliminary data.</text>
</comment>
<dbReference type="PANTHER" id="PTHR32305:SF15">
    <property type="entry name" value="PROTEIN RHSA-RELATED"/>
    <property type="match status" value="1"/>
</dbReference>
<proteinExistence type="predicted"/>
<sequence>MVTSVYKYDPYGQVTLGSTEHTDFYRYNAESFNPNTGLEYLRARYYNADKGRFFQEDTYLGDITDPLTLNRYAYTKNSPLNYVDPSGHKISSLGDFVSFVQNKATEFRDKASSYIYEKATGALKGMSEWAKESCETLDCELVTVAYNILLGAGFALVENALNIIFSMKELGSQWDSSDSDYYQKLMEDWVLENGVTDTTYFYLGQLVSDALQTYFAVKAIPKLLTKIGPALTKLAGILGGGSGGGMVPALVGVGEYASQIGMSAEIAETLVNEFGAAVAGVLIVFADITGIGHDAGKFVEALTKGDSETKFKTGDLYEDSIDVDGHRIDALAEVEVEGDRLILKDLAIYSNEGDIPNQIGASEFKTWLNTVKEQAKNQGFKELQIIAQRAEHSTSANPGHVINKIIQLK</sequence>
<gene>
    <name evidence="1" type="ORF">DWX31_11010</name>
</gene>
<dbReference type="InterPro" id="IPR050708">
    <property type="entry name" value="T6SS_VgrG/RHS"/>
</dbReference>
<dbReference type="Proteomes" id="UP000261023">
    <property type="component" value="Unassembled WGS sequence"/>
</dbReference>
<evidence type="ECO:0000313" key="2">
    <source>
        <dbReference type="Proteomes" id="UP000261023"/>
    </source>
</evidence>
<dbReference type="Gene3D" id="2.180.10.10">
    <property type="entry name" value="RHS repeat-associated core"/>
    <property type="match status" value="1"/>
</dbReference>
<accession>A0A3E3DN86</accession>
<dbReference type="NCBIfam" id="TIGR03696">
    <property type="entry name" value="Rhs_assc_core"/>
    <property type="match status" value="1"/>
</dbReference>
<reference evidence="1 2" key="1">
    <citation type="submission" date="2018-08" db="EMBL/GenBank/DDBJ databases">
        <title>A genome reference for cultivated species of the human gut microbiota.</title>
        <authorList>
            <person name="Zou Y."/>
            <person name="Xue W."/>
            <person name="Luo G."/>
        </authorList>
    </citation>
    <scope>NUCLEOTIDE SEQUENCE [LARGE SCALE GENOMIC DNA]</scope>
    <source>
        <strain evidence="1 2">AF19-13AC</strain>
    </source>
</reference>
<dbReference type="InterPro" id="IPR022385">
    <property type="entry name" value="Rhs_assc_core"/>
</dbReference>
<protein>
    <submittedName>
        <fullName evidence="1">RHS repeat-associated core domain-containing protein</fullName>
    </submittedName>
</protein>
<organism evidence="1 2">
    <name type="scientific">Hungatella hathewayi</name>
    <dbReference type="NCBI Taxonomy" id="154046"/>
    <lineage>
        <taxon>Bacteria</taxon>
        <taxon>Bacillati</taxon>
        <taxon>Bacillota</taxon>
        <taxon>Clostridia</taxon>
        <taxon>Lachnospirales</taxon>
        <taxon>Lachnospiraceae</taxon>
        <taxon>Hungatella</taxon>
    </lineage>
</organism>
<dbReference type="OrthoDB" id="1899157at2"/>
<dbReference type="AlphaFoldDB" id="A0A3E3DN86"/>
<dbReference type="PANTHER" id="PTHR32305">
    <property type="match status" value="1"/>
</dbReference>
<evidence type="ECO:0000313" key="1">
    <source>
        <dbReference type="EMBL" id="RGD70767.1"/>
    </source>
</evidence>
<name>A0A3E3DN86_9FIRM</name>
<dbReference type="EMBL" id="QTJW01000006">
    <property type="protein sequence ID" value="RGD70767.1"/>
    <property type="molecule type" value="Genomic_DNA"/>
</dbReference>